<dbReference type="Proteomes" id="UP000235145">
    <property type="component" value="Unassembled WGS sequence"/>
</dbReference>
<accession>A0A9R1UGR2</accession>
<comment type="similarity">
    <text evidence="1">Belongs to the PPR family. P subfamily.</text>
</comment>
<evidence type="ECO:0000313" key="4">
    <source>
        <dbReference type="EMBL" id="KAJ0186738.1"/>
    </source>
</evidence>
<gene>
    <name evidence="4" type="ORF">LSAT_V11C900464640</name>
</gene>
<dbReference type="AlphaFoldDB" id="A0A9R1UGR2"/>
<name>A0A9R1UGR2_LACSA</name>
<dbReference type="InterPro" id="IPR002885">
    <property type="entry name" value="PPR_rpt"/>
</dbReference>
<evidence type="ECO:0000313" key="5">
    <source>
        <dbReference type="Proteomes" id="UP000235145"/>
    </source>
</evidence>
<dbReference type="OrthoDB" id="185373at2759"/>
<reference evidence="4 5" key="1">
    <citation type="journal article" date="2017" name="Nat. Commun.">
        <title>Genome assembly with in vitro proximity ligation data and whole-genome triplication in lettuce.</title>
        <authorList>
            <person name="Reyes-Chin-Wo S."/>
            <person name="Wang Z."/>
            <person name="Yang X."/>
            <person name="Kozik A."/>
            <person name="Arikit S."/>
            <person name="Song C."/>
            <person name="Xia L."/>
            <person name="Froenicke L."/>
            <person name="Lavelle D.O."/>
            <person name="Truco M.J."/>
            <person name="Xia R."/>
            <person name="Zhu S."/>
            <person name="Xu C."/>
            <person name="Xu H."/>
            <person name="Xu X."/>
            <person name="Cox K."/>
            <person name="Korf I."/>
            <person name="Meyers B.C."/>
            <person name="Michelmore R.W."/>
        </authorList>
    </citation>
    <scope>NUCLEOTIDE SEQUENCE [LARGE SCALE GENOMIC DNA]</scope>
    <source>
        <strain evidence="5">cv. Salinas</strain>
        <tissue evidence="4">Seedlings</tissue>
    </source>
</reference>
<dbReference type="Pfam" id="PF13041">
    <property type="entry name" value="PPR_2"/>
    <property type="match status" value="2"/>
</dbReference>
<feature type="repeat" description="PPR" evidence="3">
    <location>
        <begin position="418"/>
        <end position="452"/>
    </location>
</feature>
<evidence type="ECO:0000256" key="1">
    <source>
        <dbReference type="ARBA" id="ARBA00007626"/>
    </source>
</evidence>
<organism evidence="4 5">
    <name type="scientific">Lactuca sativa</name>
    <name type="common">Garden lettuce</name>
    <dbReference type="NCBI Taxonomy" id="4236"/>
    <lineage>
        <taxon>Eukaryota</taxon>
        <taxon>Viridiplantae</taxon>
        <taxon>Streptophyta</taxon>
        <taxon>Embryophyta</taxon>
        <taxon>Tracheophyta</taxon>
        <taxon>Spermatophyta</taxon>
        <taxon>Magnoliopsida</taxon>
        <taxon>eudicotyledons</taxon>
        <taxon>Gunneridae</taxon>
        <taxon>Pentapetalae</taxon>
        <taxon>asterids</taxon>
        <taxon>campanulids</taxon>
        <taxon>Asterales</taxon>
        <taxon>Asteraceae</taxon>
        <taxon>Cichorioideae</taxon>
        <taxon>Cichorieae</taxon>
        <taxon>Lactucinae</taxon>
        <taxon>Lactuca</taxon>
    </lineage>
</organism>
<dbReference type="FunFam" id="1.25.40.10:FF:002174">
    <property type="entry name" value="Pentatricopeptide repeat-containing protein mitochondrial"/>
    <property type="match status" value="1"/>
</dbReference>
<dbReference type="Gene3D" id="1.25.40.10">
    <property type="entry name" value="Tetratricopeptide repeat domain"/>
    <property type="match status" value="4"/>
</dbReference>
<comment type="caution">
    <text evidence="4">The sequence shown here is derived from an EMBL/GenBank/DDBJ whole genome shotgun (WGS) entry which is preliminary data.</text>
</comment>
<dbReference type="NCBIfam" id="TIGR00756">
    <property type="entry name" value="PPR"/>
    <property type="match status" value="1"/>
</dbReference>
<dbReference type="PANTHER" id="PTHR45717:SF11">
    <property type="entry name" value="PENTACOTRIPEPTIDE-REPEAT REGION OF PRORP DOMAIN-CONTAINING PROTEIN"/>
    <property type="match status" value="1"/>
</dbReference>
<keyword evidence="2" id="KW-0677">Repeat</keyword>
<dbReference type="EMBL" id="NBSK02000009">
    <property type="protein sequence ID" value="KAJ0186738.1"/>
    <property type="molecule type" value="Genomic_DNA"/>
</dbReference>
<dbReference type="GO" id="GO:0003729">
    <property type="term" value="F:mRNA binding"/>
    <property type="evidence" value="ECO:0007669"/>
    <property type="project" value="UniProtKB-ARBA"/>
</dbReference>
<dbReference type="FunFam" id="1.25.40.10:FF:000799">
    <property type="entry name" value="Pentatricopeptide repeat-containing protein At1g07590, mitochondrial"/>
    <property type="match status" value="1"/>
</dbReference>
<evidence type="ECO:0008006" key="6">
    <source>
        <dbReference type="Google" id="ProtNLM"/>
    </source>
</evidence>
<dbReference type="Pfam" id="PF01535">
    <property type="entry name" value="PPR"/>
    <property type="match status" value="2"/>
</dbReference>
<protein>
    <recommendedName>
        <fullName evidence="6">Pentacotripeptide-repeat region of PRORP domain-containing protein</fullName>
    </recommendedName>
</protein>
<evidence type="ECO:0000256" key="3">
    <source>
        <dbReference type="PROSITE-ProRule" id="PRU00708"/>
    </source>
</evidence>
<dbReference type="PANTHER" id="PTHR45717">
    <property type="entry name" value="OS12G0527900 PROTEIN"/>
    <property type="match status" value="1"/>
</dbReference>
<evidence type="ECO:0000256" key="2">
    <source>
        <dbReference type="ARBA" id="ARBA00022737"/>
    </source>
</evidence>
<dbReference type="PROSITE" id="PS51375">
    <property type="entry name" value="PPR"/>
    <property type="match status" value="1"/>
</dbReference>
<proteinExistence type="inferred from homology"/>
<keyword evidence="5" id="KW-1185">Reference proteome</keyword>
<dbReference type="GO" id="GO:0005739">
    <property type="term" value="C:mitochondrion"/>
    <property type="evidence" value="ECO:0000318"/>
    <property type="project" value="GO_Central"/>
</dbReference>
<sequence>MVLVSLNRRIHKINNSHIPTLTWKITLRREWSSKGMQAASHLFERRFFLAFRRALSISCSSQHLLSPTTLRFSTQVTDVSESIKEEEIRYSARTIGGEESTREDKEEAPRSLCGRIEKLERGDPVGSAFQSWMGDGFPIHRGDIFHTINRLRKRKFNKRALEVMEWVIRERPYMPKQLDYSFLLEFTAKLHGIPQGEKLFSHIPSEFQDELLYNNLVMVCLDKGMIRLSLAYMKKMRELGHSISYMVFNRLIILHSSPSRRKSIPKILTQMKADKVSRHVSTYNILLKMEANQHNIHGLNKVFDDMNHANVEPNEITFCIIATAHAVARLYTACETYIEEIEKSMTGKNWSTLDILVILYGYLKKSKDLERTWRIIQEQPRVKSKSYVLAIEAFGRIGDVNRGEEIWSEMKSNYEMKSTEMFNCLISVYCRRGCISKATGLYREMETYGCKANSITFRHLVVGCLKAGLKKEALKTMELGMGVMTSSSVKRSTPWMETGYEMLEVFAEIGDVENAEKVFDELTKGNYAKYTFVYNALIKCYVKAKVCDSNLLKRMILGGSRPDSETYSLLKVLEQFRR</sequence>
<dbReference type="InterPro" id="IPR011990">
    <property type="entry name" value="TPR-like_helical_dom_sf"/>
</dbReference>